<sequence length="138" mass="15035">MIPPELIAAAEAVANPLYVVTIPHNPHPKGRPRFGRGRRAYTDPVDVDLEALTAAYLRAAVPEPLRSNVALGCVFYRSTRRVVDGDNLLKHVMDAANGIAWLDDSQCTAKLAAIELDRANPRSVILIGTHSSTLTRNK</sequence>
<proteinExistence type="predicted"/>
<dbReference type="InterPro" id="IPR008822">
    <property type="entry name" value="Endonuclease_RusA-like"/>
</dbReference>
<dbReference type="EMBL" id="CP109441">
    <property type="protein sequence ID" value="WUV42854.1"/>
    <property type="molecule type" value="Genomic_DNA"/>
</dbReference>
<evidence type="ECO:0000313" key="1">
    <source>
        <dbReference type="EMBL" id="WUV42854.1"/>
    </source>
</evidence>
<dbReference type="Pfam" id="PF05866">
    <property type="entry name" value="RusA"/>
    <property type="match status" value="1"/>
</dbReference>
<reference evidence="1" key="1">
    <citation type="submission" date="2022-10" db="EMBL/GenBank/DDBJ databases">
        <title>The complete genomes of actinobacterial strains from the NBC collection.</title>
        <authorList>
            <person name="Joergensen T.S."/>
            <person name="Alvarez Arevalo M."/>
            <person name="Sterndorff E.B."/>
            <person name="Faurdal D."/>
            <person name="Vuksanovic O."/>
            <person name="Mourched A.-S."/>
            <person name="Charusanti P."/>
            <person name="Shaw S."/>
            <person name="Blin K."/>
            <person name="Weber T."/>
        </authorList>
    </citation>
    <scope>NUCLEOTIDE SEQUENCE</scope>
    <source>
        <strain evidence="1">NBC_01482</strain>
    </source>
</reference>
<protein>
    <submittedName>
        <fullName evidence="1">RusA family crossover junction endodeoxyribonuclease</fullName>
    </submittedName>
</protein>
<organism evidence="1 2">
    <name type="scientific">Nocardia vinacea</name>
    <dbReference type="NCBI Taxonomy" id="96468"/>
    <lineage>
        <taxon>Bacteria</taxon>
        <taxon>Bacillati</taxon>
        <taxon>Actinomycetota</taxon>
        <taxon>Actinomycetes</taxon>
        <taxon>Mycobacteriales</taxon>
        <taxon>Nocardiaceae</taxon>
        <taxon>Nocardia</taxon>
    </lineage>
</organism>
<dbReference type="SUPFAM" id="SSF103084">
    <property type="entry name" value="Holliday junction resolvase RusA"/>
    <property type="match status" value="1"/>
</dbReference>
<dbReference type="InterPro" id="IPR036614">
    <property type="entry name" value="RusA-like_sf"/>
</dbReference>
<accession>A0ABZ1YI30</accession>
<evidence type="ECO:0000313" key="2">
    <source>
        <dbReference type="Proteomes" id="UP001432062"/>
    </source>
</evidence>
<dbReference type="Gene3D" id="3.30.1330.70">
    <property type="entry name" value="Holliday junction resolvase RusA"/>
    <property type="match status" value="1"/>
</dbReference>
<dbReference type="RefSeq" id="WP_329405472.1">
    <property type="nucleotide sequence ID" value="NZ_CP109441.1"/>
</dbReference>
<dbReference type="Proteomes" id="UP001432062">
    <property type="component" value="Chromosome"/>
</dbReference>
<keyword evidence="2" id="KW-1185">Reference proteome</keyword>
<gene>
    <name evidence="1" type="ORF">OG563_26790</name>
</gene>
<name>A0ABZ1YI30_9NOCA</name>